<accession>A0A6L2M0H8</accession>
<organism evidence="1">
    <name type="scientific">Tanacetum cinerariifolium</name>
    <name type="common">Dalmatian daisy</name>
    <name type="synonym">Chrysanthemum cinerariifolium</name>
    <dbReference type="NCBI Taxonomy" id="118510"/>
    <lineage>
        <taxon>Eukaryota</taxon>
        <taxon>Viridiplantae</taxon>
        <taxon>Streptophyta</taxon>
        <taxon>Embryophyta</taxon>
        <taxon>Tracheophyta</taxon>
        <taxon>Spermatophyta</taxon>
        <taxon>Magnoliopsida</taxon>
        <taxon>eudicotyledons</taxon>
        <taxon>Gunneridae</taxon>
        <taxon>Pentapetalae</taxon>
        <taxon>asterids</taxon>
        <taxon>campanulids</taxon>
        <taxon>Asterales</taxon>
        <taxon>Asteraceae</taxon>
        <taxon>Asteroideae</taxon>
        <taxon>Anthemideae</taxon>
        <taxon>Anthemidinae</taxon>
        <taxon>Tanacetum</taxon>
    </lineage>
</organism>
<sequence>MAECTKDNDIFGVLDVDRTSRAKRLVILQDFYSISAKKSIRLVLDVTDLKLTSIATNGNYLYAPGSVFRGWKMKKIRLASNRLEVDWLLENVDWKTSLKIRC</sequence>
<dbReference type="AlphaFoldDB" id="A0A6L2M0H8"/>
<reference evidence="1" key="1">
    <citation type="journal article" date="2019" name="Sci. Rep.">
        <title>Draft genome of Tanacetum cinerariifolium, the natural source of mosquito coil.</title>
        <authorList>
            <person name="Yamashiro T."/>
            <person name="Shiraishi A."/>
            <person name="Satake H."/>
            <person name="Nakayama K."/>
        </authorList>
    </citation>
    <scope>NUCLEOTIDE SEQUENCE</scope>
</reference>
<evidence type="ECO:0000313" key="1">
    <source>
        <dbReference type="EMBL" id="GEU66717.1"/>
    </source>
</evidence>
<protein>
    <submittedName>
        <fullName evidence="1">Uncharacterized protein</fullName>
    </submittedName>
</protein>
<gene>
    <name evidence="1" type="ORF">Tci_038695</name>
</gene>
<comment type="caution">
    <text evidence="1">The sequence shown here is derived from an EMBL/GenBank/DDBJ whole genome shotgun (WGS) entry which is preliminary data.</text>
</comment>
<proteinExistence type="predicted"/>
<dbReference type="EMBL" id="BKCJ010005432">
    <property type="protein sequence ID" value="GEU66717.1"/>
    <property type="molecule type" value="Genomic_DNA"/>
</dbReference>
<name>A0A6L2M0H8_TANCI</name>